<comment type="caution">
    <text evidence="3">The sequence shown here is derived from an EMBL/GenBank/DDBJ whole genome shotgun (WGS) entry which is preliminary data.</text>
</comment>
<sequence length="731" mass="80786">MPLSAGVVVGLYGISGCGKSRALQDMKDERMEWRCLEGSQVIRDVLETQGRAMDDFQTSMTDGEKLATREEAAKDIQEYPGVTIVAGHCSFPVEKPDGTVAFEDVFSASDGETYDAIFYLVKPADLVAQQRRHDTGRARKELSVQALTAWMEHETAHLREKCQQHGIYFEVVEQDTCDDCHQGLINRIVEEVVTPAAAKVRIKSENALRAAIRADIPDADIYLLIDGDRTLCRQDTGMLFFDKATPDKSPLRKIFERYDEYTFQAFWEAAMLYERVVSQSEYRQISDELGQDSVEVFDKWVDFLKRIPEGVQPVLVSCSNREVWRTVLDRATRDDDDQIANGLKRMCIIAGNHVSLHSYVVDDNAKAIVASELRKKSCGCRIVAFGDSALDVPMLKASDRAYVVVDSRRNRSMKTFLDSSKGCRSGWLQQLIDLDPDGQKLFWHDGLAVASLNGLLDEITTGSIYGVQDCAVNGDSATLLACQTRRADLSGVDLQRVHEQVGMYLADRLVDHNGHRGGLICDAEFPHVQGSAFAGKATSCNVLILALMRGGEPMARGVYQRFPSAQFIHFDLPNCGIQVEDHRVLHHIFKNASCEQTLNVILVDSVVNSGTSIRRAIHSIQHNANKANPSLRVAVVSSGPGSSTTKIFLPPSFPAPTPGMILLSCNPTPPRLSPLPLPLHPPGFPTSRPLCQIHRSFQPRTPSPISLQNPFAADPTPGPVSHRSLQSHAPP</sequence>
<dbReference type="SUPFAM" id="SSF53271">
    <property type="entry name" value="PRTase-like"/>
    <property type="match status" value="1"/>
</dbReference>
<feature type="compositionally biased region" description="Polar residues" evidence="1">
    <location>
        <begin position="698"/>
        <end position="709"/>
    </location>
</feature>
<dbReference type="GO" id="GO:0006564">
    <property type="term" value="P:L-serine biosynthetic process"/>
    <property type="evidence" value="ECO:0007669"/>
    <property type="project" value="TreeGrafter"/>
</dbReference>
<feature type="domain" description="Phosphoribosyltransferase" evidence="2">
    <location>
        <begin position="478"/>
        <end position="641"/>
    </location>
</feature>
<dbReference type="SUPFAM" id="SSF56784">
    <property type="entry name" value="HAD-like"/>
    <property type="match status" value="1"/>
</dbReference>
<protein>
    <recommendedName>
        <fullName evidence="2">Phosphoribosyltransferase domain-containing protein</fullName>
    </recommendedName>
</protein>
<dbReference type="Pfam" id="PF14681">
    <property type="entry name" value="UPRTase"/>
    <property type="match status" value="1"/>
</dbReference>
<evidence type="ECO:0000259" key="2">
    <source>
        <dbReference type="Pfam" id="PF14681"/>
    </source>
</evidence>
<evidence type="ECO:0000313" key="4">
    <source>
        <dbReference type="Proteomes" id="UP001153069"/>
    </source>
</evidence>
<evidence type="ECO:0000256" key="1">
    <source>
        <dbReference type="SAM" id="MobiDB-lite"/>
    </source>
</evidence>
<dbReference type="InterPro" id="IPR036412">
    <property type="entry name" value="HAD-like_sf"/>
</dbReference>
<dbReference type="GO" id="GO:0000287">
    <property type="term" value="F:magnesium ion binding"/>
    <property type="evidence" value="ECO:0007669"/>
    <property type="project" value="TreeGrafter"/>
</dbReference>
<dbReference type="Gene3D" id="3.40.50.300">
    <property type="entry name" value="P-loop containing nucleotide triphosphate hydrolases"/>
    <property type="match status" value="1"/>
</dbReference>
<dbReference type="Gene3D" id="3.40.50.2020">
    <property type="match status" value="1"/>
</dbReference>
<dbReference type="PANTHER" id="PTHR43344">
    <property type="entry name" value="PHOSPHOSERINE PHOSPHATASE"/>
    <property type="match status" value="1"/>
</dbReference>
<proteinExistence type="predicted"/>
<evidence type="ECO:0000313" key="3">
    <source>
        <dbReference type="EMBL" id="CAB9526629.1"/>
    </source>
</evidence>
<accession>A0A9N8EV77</accession>
<dbReference type="Proteomes" id="UP001153069">
    <property type="component" value="Unassembled WGS sequence"/>
</dbReference>
<dbReference type="PANTHER" id="PTHR43344:SF20">
    <property type="entry name" value="URACIL PHOSPHORIBOSYLTRANSFERASE"/>
    <property type="match status" value="1"/>
</dbReference>
<dbReference type="EMBL" id="CAICTM010001858">
    <property type="protein sequence ID" value="CAB9526629.1"/>
    <property type="molecule type" value="Genomic_DNA"/>
</dbReference>
<gene>
    <name evidence="3" type="ORF">SEMRO_1860_G302110.1</name>
</gene>
<name>A0A9N8EV77_9STRA</name>
<dbReference type="GO" id="GO:0005737">
    <property type="term" value="C:cytoplasm"/>
    <property type="evidence" value="ECO:0007669"/>
    <property type="project" value="TreeGrafter"/>
</dbReference>
<dbReference type="InterPro" id="IPR023214">
    <property type="entry name" value="HAD_sf"/>
</dbReference>
<reference evidence="3" key="1">
    <citation type="submission" date="2020-06" db="EMBL/GenBank/DDBJ databases">
        <authorList>
            <consortium name="Plant Systems Biology data submission"/>
        </authorList>
    </citation>
    <scope>NUCLEOTIDE SEQUENCE</scope>
    <source>
        <strain evidence="3">D6</strain>
    </source>
</reference>
<dbReference type="InterPro" id="IPR050582">
    <property type="entry name" value="HAD-like_SerB"/>
</dbReference>
<organism evidence="3 4">
    <name type="scientific">Seminavis robusta</name>
    <dbReference type="NCBI Taxonomy" id="568900"/>
    <lineage>
        <taxon>Eukaryota</taxon>
        <taxon>Sar</taxon>
        <taxon>Stramenopiles</taxon>
        <taxon>Ochrophyta</taxon>
        <taxon>Bacillariophyta</taxon>
        <taxon>Bacillariophyceae</taxon>
        <taxon>Bacillariophycidae</taxon>
        <taxon>Naviculales</taxon>
        <taxon>Naviculaceae</taxon>
        <taxon>Seminavis</taxon>
    </lineage>
</organism>
<feature type="region of interest" description="Disordered" evidence="1">
    <location>
        <begin position="696"/>
        <end position="731"/>
    </location>
</feature>
<dbReference type="InterPro" id="IPR027417">
    <property type="entry name" value="P-loop_NTPase"/>
</dbReference>
<keyword evidence="4" id="KW-1185">Reference proteome</keyword>
<dbReference type="Gene3D" id="3.40.50.1000">
    <property type="entry name" value="HAD superfamily/HAD-like"/>
    <property type="match status" value="1"/>
</dbReference>
<dbReference type="Pfam" id="PF12710">
    <property type="entry name" value="HAD"/>
    <property type="match status" value="1"/>
</dbReference>
<dbReference type="OrthoDB" id="5416609at2759"/>
<dbReference type="GO" id="GO:0036424">
    <property type="term" value="F:L-phosphoserine phosphatase activity"/>
    <property type="evidence" value="ECO:0007669"/>
    <property type="project" value="TreeGrafter"/>
</dbReference>
<dbReference type="AlphaFoldDB" id="A0A9N8EV77"/>
<dbReference type="InterPro" id="IPR000836">
    <property type="entry name" value="PRTase_dom"/>
</dbReference>
<dbReference type="SUPFAM" id="SSF52540">
    <property type="entry name" value="P-loop containing nucleoside triphosphate hydrolases"/>
    <property type="match status" value="1"/>
</dbReference>
<dbReference type="Pfam" id="PF13207">
    <property type="entry name" value="AAA_17"/>
    <property type="match status" value="1"/>
</dbReference>
<dbReference type="InterPro" id="IPR029057">
    <property type="entry name" value="PRTase-like"/>
</dbReference>
<dbReference type="CDD" id="cd06223">
    <property type="entry name" value="PRTases_typeI"/>
    <property type="match status" value="1"/>
</dbReference>